<feature type="compositionally biased region" description="Gly residues" evidence="1">
    <location>
        <begin position="144"/>
        <end position="153"/>
    </location>
</feature>
<feature type="region of interest" description="Disordered" evidence="1">
    <location>
        <begin position="29"/>
        <end position="106"/>
    </location>
</feature>
<organism evidence="2 3">
    <name type="scientific">Oryza meyeriana var. granulata</name>
    <dbReference type="NCBI Taxonomy" id="110450"/>
    <lineage>
        <taxon>Eukaryota</taxon>
        <taxon>Viridiplantae</taxon>
        <taxon>Streptophyta</taxon>
        <taxon>Embryophyta</taxon>
        <taxon>Tracheophyta</taxon>
        <taxon>Spermatophyta</taxon>
        <taxon>Magnoliopsida</taxon>
        <taxon>Liliopsida</taxon>
        <taxon>Poales</taxon>
        <taxon>Poaceae</taxon>
        <taxon>BOP clade</taxon>
        <taxon>Oryzoideae</taxon>
        <taxon>Oryzeae</taxon>
        <taxon>Oryzinae</taxon>
        <taxon>Oryza</taxon>
        <taxon>Oryza meyeriana</taxon>
    </lineage>
</organism>
<feature type="compositionally biased region" description="Basic and acidic residues" evidence="1">
    <location>
        <begin position="270"/>
        <end position="282"/>
    </location>
</feature>
<dbReference type="OrthoDB" id="696504at2759"/>
<dbReference type="EMBL" id="SPHZ02000005">
    <property type="protein sequence ID" value="KAF0918550.1"/>
    <property type="molecule type" value="Genomic_DNA"/>
</dbReference>
<feature type="compositionally biased region" description="Pro residues" evidence="1">
    <location>
        <begin position="39"/>
        <end position="50"/>
    </location>
</feature>
<dbReference type="PANTHER" id="PTHR34120:SF2">
    <property type="entry name" value="OS01G0860900 PROTEIN"/>
    <property type="match status" value="1"/>
</dbReference>
<evidence type="ECO:0000313" key="3">
    <source>
        <dbReference type="Proteomes" id="UP000479710"/>
    </source>
</evidence>
<accession>A0A6G1E194</accession>
<reference evidence="2 3" key="1">
    <citation type="submission" date="2019-11" db="EMBL/GenBank/DDBJ databases">
        <title>Whole genome sequence of Oryza granulata.</title>
        <authorList>
            <person name="Li W."/>
        </authorList>
    </citation>
    <scope>NUCLEOTIDE SEQUENCE [LARGE SCALE GENOMIC DNA]</scope>
    <source>
        <strain evidence="3">cv. Menghai</strain>
        <tissue evidence="2">Leaf</tissue>
    </source>
</reference>
<evidence type="ECO:0000256" key="1">
    <source>
        <dbReference type="SAM" id="MobiDB-lite"/>
    </source>
</evidence>
<comment type="caution">
    <text evidence="2">The sequence shown here is derived from an EMBL/GenBank/DDBJ whole genome shotgun (WGS) entry which is preliminary data.</text>
</comment>
<name>A0A6G1E194_9ORYZ</name>
<proteinExistence type="predicted"/>
<keyword evidence="3" id="KW-1185">Reference proteome</keyword>
<dbReference type="PANTHER" id="PTHR34120">
    <property type="entry name" value="EXPRESSED PROTEIN"/>
    <property type="match status" value="1"/>
</dbReference>
<dbReference type="Proteomes" id="UP000479710">
    <property type="component" value="Unassembled WGS sequence"/>
</dbReference>
<sequence>MPQVDLESLVCGVAGAGAGDRKVSCETVIAGESGDASPPRMPPPPDPDFPPESITIPIGDEVAFSELNPIYDRDDSTKGSTNPKSAANGASNPIPAKSRSNSTRIAGAPAAATTFFGLPASIRPAFTRRRPSQGRILPDKRSGGRGGGGGSGSRRGDGEEEPQSPKVSCIGKVLSDRERYGRSRGRRWWRGLVAVFLCGGGCSCQGGGGGRHARKKVALDEDHDGDDDKQPGIAAMRRFKSGRRTASWVEEAIAAAEAAGEKEQQEDDDEKQHEKVEHHDTEQWAPRQVS</sequence>
<dbReference type="AlphaFoldDB" id="A0A6G1E194"/>
<gene>
    <name evidence="2" type="ORF">E2562_025153</name>
</gene>
<feature type="region of interest" description="Disordered" evidence="1">
    <location>
        <begin position="119"/>
        <end position="168"/>
    </location>
</feature>
<feature type="region of interest" description="Disordered" evidence="1">
    <location>
        <begin position="253"/>
        <end position="290"/>
    </location>
</feature>
<protein>
    <submittedName>
        <fullName evidence="2">Uncharacterized protein</fullName>
    </submittedName>
</protein>
<evidence type="ECO:0000313" key="2">
    <source>
        <dbReference type="EMBL" id="KAF0918550.1"/>
    </source>
</evidence>
<feature type="compositionally biased region" description="Polar residues" evidence="1">
    <location>
        <begin position="78"/>
        <end position="91"/>
    </location>
</feature>